<gene>
    <name evidence="4" type="ORF">HGB41_14375</name>
</gene>
<proteinExistence type="inferred from homology"/>
<dbReference type="InterPro" id="IPR014440">
    <property type="entry name" value="HCCAis_GSTk"/>
</dbReference>
<organism evidence="4 5">
    <name type="scientific">Telluria aromaticivorans</name>
    <dbReference type="NCBI Taxonomy" id="2725995"/>
    <lineage>
        <taxon>Bacteria</taxon>
        <taxon>Pseudomonadati</taxon>
        <taxon>Pseudomonadota</taxon>
        <taxon>Betaproteobacteria</taxon>
        <taxon>Burkholderiales</taxon>
        <taxon>Oxalobacteraceae</taxon>
        <taxon>Telluria group</taxon>
        <taxon>Telluria</taxon>
    </lineage>
</organism>
<dbReference type="SUPFAM" id="SSF52833">
    <property type="entry name" value="Thioredoxin-like"/>
    <property type="match status" value="1"/>
</dbReference>
<name>A0A7Y2P0G7_9BURK</name>
<sequence>MHPPIEFWFEFGSNYSYLSLMRIEALADRAGVPLSWRPFLLGPIFRELGYQSSPFNEQKEKGEYAWRDMERRAAKYGLPFKRPSVFPRPALLPMRVALLGADQPWMGEYCRRIMLQNWVHDRDIDNADVVLAALAGLVDDPAAIVAEAGSERTKLLLRAQTANARDHGIFGAPTFMVYNEMFWGDDRLEDALEWAQACPAP</sequence>
<dbReference type="RefSeq" id="WP_171085503.1">
    <property type="nucleotide sequence ID" value="NZ_JABAIV010000004.1"/>
</dbReference>
<dbReference type="GO" id="GO:0018845">
    <property type="term" value="F:2-hydroxychromene-2-carboxylate isomerase activity"/>
    <property type="evidence" value="ECO:0007669"/>
    <property type="project" value="UniProtKB-UniRule"/>
</dbReference>
<dbReference type="Gene3D" id="3.40.30.10">
    <property type="entry name" value="Glutaredoxin"/>
    <property type="match status" value="1"/>
</dbReference>
<evidence type="ECO:0000256" key="1">
    <source>
        <dbReference type="PIRNR" id="PIRNR006386"/>
    </source>
</evidence>
<evidence type="ECO:0000313" key="4">
    <source>
        <dbReference type="EMBL" id="NNG24178.1"/>
    </source>
</evidence>
<comment type="catalytic activity">
    <reaction evidence="1">
        <text>2-hydroxychromene-2-carboxylate = (3E)-4-(2-hydroxyphenyl)-2-oxobut-3-enoate</text>
        <dbReference type="Rhea" id="RHEA:27401"/>
        <dbReference type="ChEBI" id="CHEBI:59350"/>
        <dbReference type="ChEBI" id="CHEBI:59353"/>
        <dbReference type="EC" id="5.99.1.4"/>
    </reaction>
</comment>
<evidence type="ECO:0000313" key="5">
    <source>
        <dbReference type="Proteomes" id="UP000533905"/>
    </source>
</evidence>
<dbReference type="PANTHER" id="PTHR42943">
    <property type="entry name" value="GLUTATHIONE S-TRANSFERASE KAPPA"/>
    <property type="match status" value="1"/>
</dbReference>
<comment type="similarity">
    <text evidence="1">Belongs to the GST superfamily. NadH family.</text>
</comment>
<dbReference type="GO" id="GO:0006749">
    <property type="term" value="P:glutathione metabolic process"/>
    <property type="evidence" value="ECO:0007669"/>
    <property type="project" value="TreeGrafter"/>
</dbReference>
<dbReference type="GO" id="GO:0004602">
    <property type="term" value="F:glutathione peroxidase activity"/>
    <property type="evidence" value="ECO:0007669"/>
    <property type="project" value="TreeGrafter"/>
</dbReference>
<keyword evidence="5" id="KW-1185">Reference proteome</keyword>
<dbReference type="InterPro" id="IPR001853">
    <property type="entry name" value="DSBA-like_thioredoxin_dom"/>
</dbReference>
<dbReference type="AlphaFoldDB" id="A0A7Y2P0G7"/>
<accession>A0A7Y2P0G7</accession>
<feature type="active site" description="Nucleophile" evidence="2">
    <location>
        <position position="13"/>
    </location>
</feature>
<dbReference type="PIRSF" id="PIRSF006386">
    <property type="entry name" value="HCCAis_GSTk"/>
    <property type="match status" value="1"/>
</dbReference>
<dbReference type="InterPro" id="IPR051924">
    <property type="entry name" value="GST_Kappa/NadH"/>
</dbReference>
<dbReference type="Proteomes" id="UP000533905">
    <property type="component" value="Unassembled WGS sequence"/>
</dbReference>
<dbReference type="InterPro" id="IPR036249">
    <property type="entry name" value="Thioredoxin-like_sf"/>
</dbReference>
<dbReference type="EMBL" id="JABAIV010000004">
    <property type="protein sequence ID" value="NNG24178.1"/>
    <property type="molecule type" value="Genomic_DNA"/>
</dbReference>
<dbReference type="GO" id="GO:0004364">
    <property type="term" value="F:glutathione transferase activity"/>
    <property type="evidence" value="ECO:0007669"/>
    <property type="project" value="TreeGrafter"/>
</dbReference>
<comment type="caution">
    <text evidence="4">The sequence shown here is derived from an EMBL/GenBank/DDBJ whole genome shotgun (WGS) entry which is preliminary data.</text>
</comment>
<evidence type="ECO:0000259" key="3">
    <source>
        <dbReference type="Pfam" id="PF01323"/>
    </source>
</evidence>
<evidence type="ECO:0000256" key="2">
    <source>
        <dbReference type="PIRSR" id="PIRSR006386-1"/>
    </source>
</evidence>
<protein>
    <recommendedName>
        <fullName evidence="1">2-hydroxychromene-2-carboxylate isomerase</fullName>
        <ecNumber evidence="1">5.99.1.4</ecNumber>
    </recommendedName>
</protein>
<dbReference type="InterPro" id="IPR044087">
    <property type="entry name" value="NahD-like"/>
</dbReference>
<dbReference type="Pfam" id="PF01323">
    <property type="entry name" value="DSBA"/>
    <property type="match status" value="1"/>
</dbReference>
<dbReference type="PANTHER" id="PTHR42943:SF2">
    <property type="entry name" value="GLUTATHIONE S-TRANSFERASE KAPPA 1"/>
    <property type="match status" value="1"/>
</dbReference>
<dbReference type="EC" id="5.99.1.4" evidence="1"/>
<keyword evidence="1 4" id="KW-0413">Isomerase</keyword>
<feature type="domain" description="DSBA-like thioredoxin" evidence="3">
    <location>
        <begin position="5"/>
        <end position="190"/>
    </location>
</feature>
<reference evidence="4 5" key="1">
    <citation type="submission" date="2020-04" db="EMBL/GenBank/DDBJ databases">
        <title>Massilia sp. nov., a cold adapted bacteria isolated from Arctic soil.</title>
        <authorList>
            <person name="Son J."/>
            <person name="Ka J.-O."/>
        </authorList>
    </citation>
    <scope>NUCLEOTIDE SEQUENCE [LARGE SCALE GENOMIC DNA]</scope>
    <source>
        <strain evidence="4 5">ML15P13</strain>
    </source>
</reference>
<dbReference type="GO" id="GO:1901170">
    <property type="term" value="P:naphthalene catabolic process"/>
    <property type="evidence" value="ECO:0007669"/>
    <property type="project" value="InterPro"/>
</dbReference>
<dbReference type="CDD" id="cd03022">
    <property type="entry name" value="DsbA_HCCA_Iso"/>
    <property type="match status" value="1"/>
</dbReference>